<protein>
    <submittedName>
        <fullName evidence="3">NeuD/PglB/VioB family sugar acetyltransferase</fullName>
    </submittedName>
</protein>
<feature type="domain" description="PglD N-terminal" evidence="2">
    <location>
        <begin position="12"/>
        <end position="85"/>
    </location>
</feature>
<evidence type="ECO:0000313" key="3">
    <source>
        <dbReference type="EMBL" id="MCG7323092.1"/>
    </source>
</evidence>
<dbReference type="EMBL" id="JAKRCV010000057">
    <property type="protein sequence ID" value="MCG7323092.1"/>
    <property type="molecule type" value="Genomic_DNA"/>
</dbReference>
<dbReference type="InterPro" id="IPR011004">
    <property type="entry name" value="Trimer_LpxA-like_sf"/>
</dbReference>
<accession>A0ABS9Q5F0</accession>
<dbReference type="InterPro" id="IPR001451">
    <property type="entry name" value="Hexapep"/>
</dbReference>
<keyword evidence="4" id="KW-1185">Reference proteome</keyword>
<dbReference type="NCBIfam" id="TIGR03570">
    <property type="entry name" value="NeuD_NnaD"/>
    <property type="match status" value="1"/>
</dbReference>
<evidence type="ECO:0000313" key="4">
    <source>
        <dbReference type="Proteomes" id="UP001521931"/>
    </source>
</evidence>
<organism evidence="3 4">
    <name type="scientific">Arsenicicoccus bolidensis</name>
    <dbReference type="NCBI Taxonomy" id="229480"/>
    <lineage>
        <taxon>Bacteria</taxon>
        <taxon>Bacillati</taxon>
        <taxon>Actinomycetota</taxon>
        <taxon>Actinomycetes</taxon>
        <taxon>Micrococcales</taxon>
        <taxon>Intrasporangiaceae</taxon>
        <taxon>Arsenicicoccus</taxon>
    </lineage>
</organism>
<dbReference type="PANTHER" id="PTHR43300:SF7">
    <property type="entry name" value="UDP-N-ACETYLBACILLOSAMINE N-ACETYLTRANSFERASE"/>
    <property type="match status" value="1"/>
</dbReference>
<dbReference type="Pfam" id="PF17836">
    <property type="entry name" value="PglD_N"/>
    <property type="match status" value="1"/>
</dbReference>
<evidence type="ECO:0000256" key="1">
    <source>
        <dbReference type="SAM" id="MobiDB-lite"/>
    </source>
</evidence>
<dbReference type="Proteomes" id="UP001521931">
    <property type="component" value="Unassembled WGS sequence"/>
</dbReference>
<dbReference type="RefSeq" id="WP_239265627.1">
    <property type="nucleotide sequence ID" value="NZ_JAKRCV010000057.1"/>
</dbReference>
<dbReference type="Gene3D" id="3.40.50.20">
    <property type="match status" value="1"/>
</dbReference>
<dbReference type="SUPFAM" id="SSF51161">
    <property type="entry name" value="Trimeric LpxA-like enzymes"/>
    <property type="match status" value="1"/>
</dbReference>
<feature type="compositionally biased region" description="Acidic residues" evidence="1">
    <location>
        <begin position="215"/>
        <end position="231"/>
    </location>
</feature>
<dbReference type="Gene3D" id="2.160.10.10">
    <property type="entry name" value="Hexapeptide repeat proteins"/>
    <property type="match status" value="1"/>
</dbReference>
<gene>
    <name evidence="3" type="ORF">MHL29_14495</name>
</gene>
<dbReference type="PANTHER" id="PTHR43300">
    <property type="entry name" value="ACETYLTRANSFERASE"/>
    <property type="match status" value="1"/>
</dbReference>
<feature type="region of interest" description="Disordered" evidence="1">
    <location>
        <begin position="206"/>
        <end position="231"/>
    </location>
</feature>
<name>A0ABS9Q5F0_9MICO</name>
<dbReference type="InterPro" id="IPR020019">
    <property type="entry name" value="AcTrfase_PglD-like"/>
</dbReference>
<dbReference type="InterPro" id="IPR050179">
    <property type="entry name" value="Trans_hexapeptide_repeat"/>
</dbReference>
<evidence type="ECO:0000259" key="2">
    <source>
        <dbReference type="Pfam" id="PF17836"/>
    </source>
</evidence>
<reference evidence="3 4" key="1">
    <citation type="submission" date="2022-02" db="EMBL/GenBank/DDBJ databases">
        <title>Uncovering new skin microbiome diversity through culturing and metagenomics.</title>
        <authorList>
            <person name="Conlan S."/>
            <person name="Deming C."/>
            <person name="Nisc Comparative Sequencing Program N."/>
            <person name="Segre J.A."/>
        </authorList>
    </citation>
    <scope>NUCLEOTIDE SEQUENCE [LARGE SCALE GENOMIC DNA]</scope>
    <source>
        <strain evidence="3 4">ACRQZ</strain>
    </source>
</reference>
<dbReference type="InterPro" id="IPR041561">
    <property type="entry name" value="PglD_N"/>
</dbReference>
<comment type="caution">
    <text evidence="3">The sequence shown here is derived from an EMBL/GenBank/DDBJ whole genome shotgun (WGS) entry which is preliminary data.</text>
</comment>
<proteinExistence type="predicted"/>
<sequence length="231" mass="23459">MSRPERAQTCWVLLGAGGHARSVADVLDRLGDRVTAVAGAPGEAREGWGPEVRQLDGDDQAVAYAASTGARVAGAFGANRSRVRATSRAMAAVSCPPVLALTATIARSSRIGEGTVVLEHGHVGPQSRLGRAVIVNTAAVVEHDVVVGDGVHVAPGAVVLGGASVGDLTLVGSGARVLPGVRVGAGCVVAAGAVVIRDVPDGHRVAGVPARSIDDHDDEQDEQDEQTEEQQ</sequence>
<dbReference type="Pfam" id="PF00132">
    <property type="entry name" value="Hexapep"/>
    <property type="match status" value="1"/>
</dbReference>